<comment type="similarity">
    <text evidence="1">Belongs to the phD/YefM antitoxin family.</text>
</comment>
<dbReference type="SUPFAM" id="SSF143120">
    <property type="entry name" value="YefM-like"/>
    <property type="match status" value="1"/>
</dbReference>
<evidence type="ECO:0000313" key="3">
    <source>
        <dbReference type="EMBL" id="SNS93092.1"/>
    </source>
</evidence>
<reference evidence="3 4" key="1">
    <citation type="submission" date="2017-06" db="EMBL/GenBank/DDBJ databases">
        <authorList>
            <person name="Kim H.J."/>
            <person name="Triplett B.A."/>
        </authorList>
    </citation>
    <scope>NUCLEOTIDE SEQUENCE [LARGE SCALE GENOMIC DNA]</scope>
    <source>
        <strain evidence="3 4">DSM 43151</strain>
    </source>
</reference>
<dbReference type="AlphaFoldDB" id="A0A239II54"/>
<feature type="region of interest" description="Disordered" evidence="2">
    <location>
        <begin position="56"/>
        <end position="111"/>
    </location>
</feature>
<sequence length="111" mass="12209">MFKNAAPVSVVRHQRRVLPKPPLSKPICVHTFGMRRIEVHPARAQLSAVLRVAAEGRPVPPARHGEPAAAVEPWRHRLDDQRAALRNDRPDRPSAGDALDEGVSAPADRRG</sequence>
<dbReference type="Proteomes" id="UP000198415">
    <property type="component" value="Unassembled WGS sequence"/>
</dbReference>
<accession>A0A239II54</accession>
<dbReference type="EMBL" id="FZNR01000029">
    <property type="protein sequence ID" value="SNS93092.1"/>
    <property type="molecule type" value="Genomic_DNA"/>
</dbReference>
<evidence type="ECO:0000256" key="1">
    <source>
        <dbReference type="ARBA" id="ARBA00009981"/>
    </source>
</evidence>
<gene>
    <name evidence="3" type="ORF">SAMN06264365_12928</name>
</gene>
<proteinExistence type="inferred from homology"/>
<dbReference type="InterPro" id="IPR036165">
    <property type="entry name" value="YefM-like_sf"/>
</dbReference>
<evidence type="ECO:0000256" key="2">
    <source>
        <dbReference type="SAM" id="MobiDB-lite"/>
    </source>
</evidence>
<feature type="compositionally biased region" description="Basic and acidic residues" evidence="2">
    <location>
        <begin position="73"/>
        <end position="94"/>
    </location>
</feature>
<evidence type="ECO:0000313" key="4">
    <source>
        <dbReference type="Proteomes" id="UP000198415"/>
    </source>
</evidence>
<keyword evidence="4" id="KW-1185">Reference proteome</keyword>
<name>A0A239II54_9ACTN</name>
<protein>
    <submittedName>
        <fullName evidence="3">Uncharacterized protein</fullName>
    </submittedName>
</protein>
<organism evidence="3 4">
    <name type="scientific">Actinoplanes regularis</name>
    <dbReference type="NCBI Taxonomy" id="52697"/>
    <lineage>
        <taxon>Bacteria</taxon>
        <taxon>Bacillati</taxon>
        <taxon>Actinomycetota</taxon>
        <taxon>Actinomycetes</taxon>
        <taxon>Micromonosporales</taxon>
        <taxon>Micromonosporaceae</taxon>
        <taxon>Actinoplanes</taxon>
    </lineage>
</organism>